<accession>A0A6M8MXY1</accession>
<dbReference type="Proteomes" id="UP000501989">
    <property type="component" value="Chromosome"/>
</dbReference>
<evidence type="ECO:0000313" key="3">
    <source>
        <dbReference type="Proteomes" id="UP000501989"/>
    </source>
</evidence>
<dbReference type="AlphaFoldDB" id="A0A6M8MXY1"/>
<keyword evidence="3" id="KW-1185">Reference proteome</keyword>
<protein>
    <submittedName>
        <fullName evidence="2">Uncharacterized protein</fullName>
    </submittedName>
</protein>
<reference evidence="3" key="1">
    <citation type="submission" date="2019-12" db="EMBL/GenBank/DDBJ databases">
        <title>Endophytic bacteria associated with Panax ginseng seedlings.</title>
        <authorList>
            <person name="Park J.M."/>
            <person name="Shin R."/>
            <person name="Jo S.H."/>
        </authorList>
    </citation>
    <scope>NUCLEOTIDE SEQUENCE [LARGE SCALE GENOMIC DNA]</scope>
    <source>
        <strain evidence="3">PgKB30</strain>
    </source>
</reference>
<organism evidence="2 3">
    <name type="scientific">Pseudomonas graminis</name>
    <dbReference type="NCBI Taxonomy" id="158627"/>
    <lineage>
        <taxon>Bacteria</taxon>
        <taxon>Pseudomonadati</taxon>
        <taxon>Pseudomonadota</taxon>
        <taxon>Gammaproteobacteria</taxon>
        <taxon>Pseudomonadales</taxon>
        <taxon>Pseudomonadaceae</taxon>
        <taxon>Pseudomonas</taxon>
    </lineage>
</organism>
<dbReference type="KEGG" id="pgg:FX982_04288"/>
<dbReference type="EMBL" id="CP053746">
    <property type="protein sequence ID" value="QKF53295.1"/>
    <property type="molecule type" value="Genomic_DNA"/>
</dbReference>
<sequence length="89" mass="9252">MKIKIKSKSKASRLKPVPRGGTRSAFSGTGFSREEAGAGAINFMIVPALRVGMHPMTLRVSGLTDAARAVSGTGFSREGAGVCPLNFPC</sequence>
<evidence type="ECO:0000313" key="2">
    <source>
        <dbReference type="EMBL" id="QKF53295.1"/>
    </source>
</evidence>
<name>A0A6M8MXY1_9PSED</name>
<gene>
    <name evidence="2" type="ORF">FX982_04288</name>
</gene>
<feature type="region of interest" description="Disordered" evidence="1">
    <location>
        <begin position="1"/>
        <end position="30"/>
    </location>
</feature>
<proteinExistence type="predicted"/>
<feature type="compositionally biased region" description="Basic residues" evidence="1">
    <location>
        <begin position="1"/>
        <end position="13"/>
    </location>
</feature>
<evidence type="ECO:0000256" key="1">
    <source>
        <dbReference type="SAM" id="MobiDB-lite"/>
    </source>
</evidence>